<dbReference type="AlphaFoldDB" id="A0A367CI84"/>
<evidence type="ECO:0000256" key="2">
    <source>
        <dbReference type="PIRSR" id="PIRSR605754-1"/>
    </source>
</evidence>
<proteinExistence type="predicted"/>
<protein>
    <recommendedName>
        <fullName evidence="6">Class C sortase</fullName>
    </recommendedName>
</protein>
<dbReference type="SUPFAM" id="SSF63817">
    <property type="entry name" value="Sortase"/>
    <property type="match status" value="1"/>
</dbReference>
<comment type="caution">
    <text evidence="4">The sequence shown here is derived from an EMBL/GenBank/DDBJ whole genome shotgun (WGS) entry which is preliminary data.</text>
</comment>
<dbReference type="Gene3D" id="2.40.260.10">
    <property type="entry name" value="Sortase"/>
    <property type="match status" value="1"/>
</dbReference>
<feature type="active site" description="Proton donor/acceptor" evidence="2">
    <location>
        <position position="161"/>
    </location>
</feature>
<keyword evidence="3" id="KW-1133">Transmembrane helix</keyword>
<gene>
    <name evidence="4" type="ORF">EA71_00526</name>
</gene>
<dbReference type="EMBL" id="LEPB01000001">
    <property type="protein sequence ID" value="RCA12319.1"/>
    <property type="molecule type" value="Genomic_DNA"/>
</dbReference>
<dbReference type="CDD" id="cd05827">
    <property type="entry name" value="Sortase_C"/>
    <property type="match status" value="1"/>
</dbReference>
<evidence type="ECO:0000256" key="3">
    <source>
        <dbReference type="SAM" id="Phobius"/>
    </source>
</evidence>
<accession>A0A367CI84</accession>
<feature type="active site" description="Acyl-thioester intermediate" evidence="2">
    <location>
        <position position="223"/>
    </location>
</feature>
<dbReference type="Proteomes" id="UP000252797">
    <property type="component" value="Unassembled WGS sequence"/>
</dbReference>
<dbReference type="GO" id="GO:0016787">
    <property type="term" value="F:hydrolase activity"/>
    <property type="evidence" value="ECO:0007669"/>
    <property type="project" value="UniProtKB-KW"/>
</dbReference>
<evidence type="ECO:0000313" key="5">
    <source>
        <dbReference type="Proteomes" id="UP000252797"/>
    </source>
</evidence>
<dbReference type="InterPro" id="IPR023365">
    <property type="entry name" value="Sortase_dom-sf"/>
</dbReference>
<dbReference type="STRING" id="53345.LIU_03905"/>
<dbReference type="RefSeq" id="WP_113845280.1">
    <property type="nucleotide sequence ID" value="NZ_LEPB01000001.1"/>
</dbReference>
<dbReference type="Pfam" id="PF04203">
    <property type="entry name" value="Sortase"/>
    <property type="match status" value="1"/>
</dbReference>
<evidence type="ECO:0000256" key="1">
    <source>
        <dbReference type="ARBA" id="ARBA00022801"/>
    </source>
</evidence>
<keyword evidence="3" id="KW-0472">Membrane</keyword>
<feature type="transmembrane region" description="Helical" evidence="3">
    <location>
        <begin position="258"/>
        <end position="280"/>
    </location>
</feature>
<evidence type="ECO:0008006" key="6">
    <source>
        <dbReference type="Google" id="ProtNLM"/>
    </source>
</evidence>
<evidence type="ECO:0000313" key="4">
    <source>
        <dbReference type="EMBL" id="RCA12319.1"/>
    </source>
</evidence>
<dbReference type="NCBIfam" id="TIGR01076">
    <property type="entry name" value="sortase_fam"/>
    <property type="match status" value="1"/>
</dbReference>
<name>A0A367CI84_9ENTE</name>
<sequence>MKKKQREKKATICLKLMMAVTFFIGAAVFTYPFLANAISNYWDQQRIASYQQRIAKEKDATQKKILEEYQAKNQELAEEWRFLGMGKVKDPFKQAVKNEKGSQKNLYKEHLIGAIYIPKIKVSLPLFDETNDQLLEKGATVLQGSSFPIGGNETHSVITAHSGMGKKKLFTDLNRLAKEDVFYLDVMGEKLAYKVVEKTVVLPTNVEKLSIKKNQDLVTLVTCTPYAVNTHRLLVTAKRTQMDGSANERIKKTKNYQFWLAVLLSAGALLFLLLFSYFIFRKIKKLKKSKNE</sequence>
<dbReference type="InterPro" id="IPR042002">
    <property type="entry name" value="Sortase_C"/>
</dbReference>
<keyword evidence="3" id="KW-0812">Transmembrane</keyword>
<dbReference type="NCBIfam" id="NF033745">
    <property type="entry name" value="class_C_sortase"/>
    <property type="match status" value="1"/>
</dbReference>
<feature type="transmembrane region" description="Helical" evidence="3">
    <location>
        <begin position="12"/>
        <end position="34"/>
    </location>
</feature>
<dbReference type="InterPro" id="IPR005754">
    <property type="entry name" value="Sortase"/>
</dbReference>
<reference evidence="4 5" key="1">
    <citation type="submission" date="2015-06" db="EMBL/GenBank/DDBJ databases">
        <title>The Genome Sequence of Enterococcus durans 4EA1.</title>
        <authorList>
            <consortium name="The Broad Institute Genomics Platform"/>
            <consortium name="The Broad Institute Genome Sequencing Center for Infectious Disease"/>
            <person name="Earl A.M."/>
            <person name="Van Tyne D."/>
            <person name="Lebreton F."/>
            <person name="Saavedra J.T."/>
            <person name="Gilmore M.S."/>
            <person name="Manson Mcguire A."/>
            <person name="Clock S."/>
            <person name="Crupain M."/>
            <person name="Rangan U."/>
            <person name="Young S."/>
            <person name="Abouelleil A."/>
            <person name="Cao P."/>
            <person name="Chapman S.B."/>
            <person name="Griggs A."/>
            <person name="Priest M."/>
            <person name="Shea T."/>
            <person name="Wortman J."/>
            <person name="Nusbaum C."/>
            <person name="Birren B."/>
        </authorList>
    </citation>
    <scope>NUCLEOTIDE SEQUENCE [LARGE SCALE GENOMIC DNA]</scope>
    <source>
        <strain evidence="4 5">4EA1</strain>
    </source>
</reference>
<keyword evidence="1" id="KW-0378">Hydrolase</keyword>
<organism evidence="4 5">
    <name type="scientific">Enterococcus durans</name>
    <dbReference type="NCBI Taxonomy" id="53345"/>
    <lineage>
        <taxon>Bacteria</taxon>
        <taxon>Bacillati</taxon>
        <taxon>Bacillota</taxon>
        <taxon>Bacilli</taxon>
        <taxon>Lactobacillales</taxon>
        <taxon>Enterococcaceae</taxon>
        <taxon>Enterococcus</taxon>
    </lineage>
</organism>